<dbReference type="RefSeq" id="WP_089902348.1">
    <property type="nucleotide sequence ID" value="NZ_FOCI01000010.1"/>
</dbReference>
<evidence type="ECO:0000259" key="5">
    <source>
        <dbReference type="PROSITE" id="PS51063"/>
    </source>
</evidence>
<dbReference type="OrthoDB" id="9776746at2"/>
<accession>A0A1H8EH61</accession>
<dbReference type="PANTHER" id="PTHR24567">
    <property type="entry name" value="CRP FAMILY TRANSCRIPTIONAL REGULATORY PROTEIN"/>
    <property type="match status" value="1"/>
</dbReference>
<gene>
    <name evidence="6" type="ORF">SAMN04488003_11099</name>
</gene>
<dbReference type="InterPro" id="IPR050397">
    <property type="entry name" value="Env_Response_Regulators"/>
</dbReference>
<evidence type="ECO:0000313" key="6">
    <source>
        <dbReference type="EMBL" id="SEN18118.1"/>
    </source>
</evidence>
<dbReference type="CDD" id="cd00038">
    <property type="entry name" value="CAP_ED"/>
    <property type="match status" value="1"/>
</dbReference>
<evidence type="ECO:0000256" key="3">
    <source>
        <dbReference type="ARBA" id="ARBA00023163"/>
    </source>
</evidence>
<name>A0A1H8EH61_9RHOB</name>
<dbReference type="InterPro" id="IPR036388">
    <property type="entry name" value="WH-like_DNA-bd_sf"/>
</dbReference>
<dbReference type="Pfam" id="PF00027">
    <property type="entry name" value="cNMP_binding"/>
    <property type="match status" value="1"/>
</dbReference>
<dbReference type="PROSITE" id="PS51063">
    <property type="entry name" value="HTH_CRP_2"/>
    <property type="match status" value="1"/>
</dbReference>
<evidence type="ECO:0000256" key="1">
    <source>
        <dbReference type="ARBA" id="ARBA00023015"/>
    </source>
</evidence>
<keyword evidence="2" id="KW-0238">DNA-binding</keyword>
<keyword evidence="1" id="KW-0805">Transcription regulation</keyword>
<evidence type="ECO:0000313" key="7">
    <source>
        <dbReference type="Proteomes" id="UP000199585"/>
    </source>
</evidence>
<dbReference type="Pfam" id="PF13545">
    <property type="entry name" value="HTH_Crp_2"/>
    <property type="match status" value="1"/>
</dbReference>
<dbReference type="Proteomes" id="UP000199585">
    <property type="component" value="Unassembled WGS sequence"/>
</dbReference>
<dbReference type="Gene3D" id="1.10.10.10">
    <property type="entry name" value="Winged helix-like DNA-binding domain superfamily/Winged helix DNA-binding domain"/>
    <property type="match status" value="1"/>
</dbReference>
<evidence type="ECO:0000259" key="4">
    <source>
        <dbReference type="PROSITE" id="PS50042"/>
    </source>
</evidence>
<dbReference type="EMBL" id="FOCI01000010">
    <property type="protein sequence ID" value="SEN18118.1"/>
    <property type="molecule type" value="Genomic_DNA"/>
</dbReference>
<dbReference type="SMART" id="SM00419">
    <property type="entry name" value="HTH_CRP"/>
    <property type="match status" value="1"/>
</dbReference>
<keyword evidence="3" id="KW-0804">Transcription</keyword>
<evidence type="ECO:0000256" key="2">
    <source>
        <dbReference type="ARBA" id="ARBA00023125"/>
    </source>
</evidence>
<dbReference type="InterPro" id="IPR000595">
    <property type="entry name" value="cNMP-bd_dom"/>
</dbReference>
<dbReference type="InterPro" id="IPR036390">
    <property type="entry name" value="WH_DNA-bd_sf"/>
</dbReference>
<reference evidence="6 7" key="1">
    <citation type="submission" date="2016-10" db="EMBL/GenBank/DDBJ databases">
        <authorList>
            <person name="de Groot N.N."/>
        </authorList>
    </citation>
    <scope>NUCLEOTIDE SEQUENCE [LARGE SCALE GENOMIC DNA]</scope>
    <source>
        <strain evidence="6 7">DSM 16213</strain>
    </source>
</reference>
<dbReference type="STRING" id="245187.SAMN04488003_11099"/>
<dbReference type="InterPro" id="IPR018490">
    <property type="entry name" value="cNMP-bd_dom_sf"/>
</dbReference>
<dbReference type="GO" id="GO:0003700">
    <property type="term" value="F:DNA-binding transcription factor activity"/>
    <property type="evidence" value="ECO:0007669"/>
    <property type="project" value="TreeGrafter"/>
</dbReference>
<sequence length="220" mass="24106">MTDDWITRFPGLAALSPDVRDVLVGQSAIVEVPKGTRIFGPGQSPEHLLLLLDGAVRVHQTSEQGREIVLYRVNAGESCVLTTACMLAYEDYSAEGHADTDVRAVAIPRVVFDDLVSRSVPFRNFVFAAYAQRITDLFHVIEEIAFQRLDIRLAQRLLTLAGDGDAVAITHQDLAVELGTAREVISRQLAEFQRRGWVAQSRGRVTLLDPDAIAGLAQAA</sequence>
<feature type="domain" description="Cyclic nucleotide-binding" evidence="4">
    <location>
        <begin position="11"/>
        <end position="133"/>
    </location>
</feature>
<dbReference type="SUPFAM" id="SSF46785">
    <property type="entry name" value="Winged helix' DNA-binding domain"/>
    <property type="match status" value="1"/>
</dbReference>
<dbReference type="Gene3D" id="2.60.120.10">
    <property type="entry name" value="Jelly Rolls"/>
    <property type="match status" value="1"/>
</dbReference>
<proteinExistence type="predicted"/>
<organism evidence="6 7">
    <name type="scientific">Loktanella fryxellensis</name>
    <dbReference type="NCBI Taxonomy" id="245187"/>
    <lineage>
        <taxon>Bacteria</taxon>
        <taxon>Pseudomonadati</taxon>
        <taxon>Pseudomonadota</taxon>
        <taxon>Alphaproteobacteria</taxon>
        <taxon>Rhodobacterales</taxon>
        <taxon>Roseobacteraceae</taxon>
        <taxon>Loktanella</taxon>
    </lineage>
</organism>
<dbReference type="GO" id="GO:0005829">
    <property type="term" value="C:cytosol"/>
    <property type="evidence" value="ECO:0007669"/>
    <property type="project" value="TreeGrafter"/>
</dbReference>
<protein>
    <submittedName>
        <fullName evidence="6">Cyclic nucleotide-binding protein</fullName>
    </submittedName>
</protein>
<feature type="domain" description="HTH crp-type" evidence="5">
    <location>
        <begin position="147"/>
        <end position="211"/>
    </location>
</feature>
<dbReference type="GO" id="GO:0003677">
    <property type="term" value="F:DNA binding"/>
    <property type="evidence" value="ECO:0007669"/>
    <property type="project" value="UniProtKB-KW"/>
</dbReference>
<dbReference type="InterPro" id="IPR014710">
    <property type="entry name" value="RmlC-like_jellyroll"/>
</dbReference>
<keyword evidence="7" id="KW-1185">Reference proteome</keyword>
<dbReference type="InterPro" id="IPR012318">
    <property type="entry name" value="HTH_CRP"/>
</dbReference>
<dbReference type="PROSITE" id="PS50042">
    <property type="entry name" value="CNMP_BINDING_3"/>
    <property type="match status" value="1"/>
</dbReference>
<dbReference type="SUPFAM" id="SSF51206">
    <property type="entry name" value="cAMP-binding domain-like"/>
    <property type="match status" value="1"/>
</dbReference>
<dbReference type="PANTHER" id="PTHR24567:SF74">
    <property type="entry name" value="HTH-TYPE TRANSCRIPTIONAL REGULATOR ARCR"/>
    <property type="match status" value="1"/>
</dbReference>
<dbReference type="AlphaFoldDB" id="A0A1H8EH61"/>